<dbReference type="SUPFAM" id="SSF52058">
    <property type="entry name" value="L domain-like"/>
    <property type="match status" value="1"/>
</dbReference>
<reference evidence="23" key="1">
    <citation type="submission" date="2015-12" db="EMBL/GenBank/DDBJ databases">
        <title>Update maize B73 reference genome by single molecule sequencing technologies.</title>
        <authorList>
            <consortium name="Maize Genome Sequencing Project"/>
            <person name="Ware D."/>
        </authorList>
    </citation>
    <scope>NUCLEOTIDE SEQUENCE [LARGE SCALE GENOMIC DNA]</scope>
    <source>
        <tissue evidence="23">Seedling</tissue>
    </source>
</reference>
<evidence type="ECO:0000256" key="17">
    <source>
        <dbReference type="ARBA" id="ARBA00023170"/>
    </source>
</evidence>
<protein>
    <recommendedName>
        <fullName evidence="4">non-specific serine/threonine protein kinase</fullName>
        <ecNumber evidence="4">2.7.11.1</ecNumber>
    </recommendedName>
</protein>
<comment type="subcellular location">
    <subcellularLocation>
        <location evidence="1">Cell membrane</location>
        <topology evidence="1">Single-pass membrane protein</topology>
    </subcellularLocation>
    <subcellularLocation>
        <location evidence="2">Membrane</location>
        <topology evidence="2">Single-pass type I membrane protein</topology>
    </subcellularLocation>
</comment>
<dbReference type="PANTHER" id="PTHR45974:SF234">
    <property type="entry name" value="PROTEIN KINASE DOMAIN-CONTAINING PROTEIN"/>
    <property type="match status" value="1"/>
</dbReference>
<organism evidence="23">
    <name type="scientific">Zea mays</name>
    <name type="common">Maize</name>
    <dbReference type="NCBI Taxonomy" id="4577"/>
    <lineage>
        <taxon>Eukaryota</taxon>
        <taxon>Viridiplantae</taxon>
        <taxon>Streptophyta</taxon>
        <taxon>Embryophyta</taxon>
        <taxon>Tracheophyta</taxon>
        <taxon>Spermatophyta</taxon>
        <taxon>Magnoliopsida</taxon>
        <taxon>Liliopsida</taxon>
        <taxon>Poales</taxon>
        <taxon>Poaceae</taxon>
        <taxon>PACMAD clade</taxon>
        <taxon>Panicoideae</taxon>
        <taxon>Andropogonodae</taxon>
        <taxon>Andropogoneae</taxon>
        <taxon>Tripsacinae</taxon>
        <taxon>Zea</taxon>
    </lineage>
</organism>
<dbReference type="FunFam" id="3.80.10.10:FF:000387">
    <property type="entry name" value="Probable LRR receptor-like serine/threonine-protein kinase At1g06840"/>
    <property type="match status" value="1"/>
</dbReference>
<dbReference type="Gene3D" id="3.30.200.20">
    <property type="entry name" value="Phosphorylase Kinase, domain 1"/>
    <property type="match status" value="1"/>
</dbReference>
<dbReference type="EMBL" id="CM007649">
    <property type="protein sequence ID" value="ONM36860.1"/>
    <property type="molecule type" value="Genomic_DNA"/>
</dbReference>
<comment type="similarity">
    <text evidence="3">Belongs to the protein kinase superfamily. Ser/Thr protein kinase family.</text>
</comment>
<gene>
    <name evidence="23" type="ORF">ZEAMMB73_Zm00001d043075</name>
</gene>
<evidence type="ECO:0000256" key="2">
    <source>
        <dbReference type="ARBA" id="ARBA00004479"/>
    </source>
</evidence>
<evidence type="ECO:0000256" key="12">
    <source>
        <dbReference type="ARBA" id="ARBA00022741"/>
    </source>
</evidence>
<dbReference type="CDD" id="cd14066">
    <property type="entry name" value="STKc_IRAK"/>
    <property type="match status" value="1"/>
</dbReference>
<keyword evidence="8" id="KW-0808">Transferase</keyword>
<dbReference type="AlphaFoldDB" id="A0A1D6N8D3"/>
<dbReference type="Gene3D" id="3.80.10.10">
    <property type="entry name" value="Ribonuclease Inhibitor"/>
    <property type="match status" value="4"/>
</dbReference>
<dbReference type="GO" id="GO:0004674">
    <property type="term" value="F:protein serine/threonine kinase activity"/>
    <property type="evidence" value="ECO:0007669"/>
    <property type="project" value="UniProtKB-KW"/>
</dbReference>
<evidence type="ECO:0000256" key="7">
    <source>
        <dbReference type="ARBA" id="ARBA00022614"/>
    </source>
</evidence>
<dbReference type="InterPro" id="IPR032675">
    <property type="entry name" value="LRR_dom_sf"/>
</dbReference>
<dbReference type="Pfam" id="PF00560">
    <property type="entry name" value="LRR_1"/>
    <property type="match status" value="1"/>
</dbReference>
<evidence type="ECO:0000256" key="20">
    <source>
        <dbReference type="ARBA" id="ARBA00048679"/>
    </source>
</evidence>
<evidence type="ECO:0000256" key="10">
    <source>
        <dbReference type="ARBA" id="ARBA00022729"/>
    </source>
</evidence>
<feature type="domain" description="Protein kinase" evidence="22">
    <location>
        <begin position="663"/>
        <end position="935"/>
    </location>
</feature>
<keyword evidence="10" id="KW-0732">Signal</keyword>
<evidence type="ECO:0000256" key="4">
    <source>
        <dbReference type="ARBA" id="ARBA00012513"/>
    </source>
</evidence>
<dbReference type="Pfam" id="PF08263">
    <property type="entry name" value="LRRNT_2"/>
    <property type="match status" value="1"/>
</dbReference>
<sequence length="994" mass="108746">MTNLVGVLYAVILLVLCAGYVDVARGQTTDPTEVNALKAIKASLVDPSNKLKNWGSGDPCTSNWTGIFCDKIPSDSYLHVTEIQLFKMNLSGTLAPEIGLLPQLKTLDFMWNNLTGNIPKEVGNITTLKLITLNGNLLSGSLPDEIGYLMNLNRLQIDENNISGPIPKSFANLTSIKHLHMNNNSLSGQIPSELSSLPALLHLLVDNNNLSGPLPPELADTRSLEILLDIFVIYDKHFSYLCTYSQADNNNFSGSSIPAEYSNIRTLLKLSLRNCSLQGAVPDLSVVPKFGYLDLSWNQLKGSIPTNRLASNITTIDLSHNFLQGTVPSNFSGLPNIQYLSVNGNLLNGSVPPTIWSNITFTGNRALVLDFQNNSLDTIPPVFEPPQNVTVLLYGNPVCTASNAARAANLCQPTSVTDAPSGEGKQVSTTCFPCPTNFEYNPSSPIPCFCAAPLGVGFRLKSPGISDFRPYKEAFENDLTSLLELRVYQLYIERYIWEAGPRLNTHLKLFPNNTNLFDMAEVVRLREVLAGWQITLLDVFGPYELLNFTLGFYADEFRTAASPGLKGGALAGILVGTIVAAIAVSVFSTVFIMKRRRKQRTISRRSSSWCRLRFTPIAGSISSKMITCSKDAYYLAVLSRFSVKVDGVKCFTFDEMAVATRDFDISAQVGQGGYGKVYRGNLADGTTVAIKRAHEDSLQGSKEFCTEIELLSRLHHRNLVSLVGYCDEEDEQMLVYEFMPNGTLRDHLSAKTERPLSFGQRVHIALGAAKGLLYLHTEANPPIFHRDVKASNILLDSKFVAKVADFGLSRLAPVPDIEGTLPAHISTVVKGTPGYLDPEYFLTHKLTERSDVYSLGVVFLELLTGMKPIQHGKNIVREVNIAYQSGDVSGIIDSRMSSYPPECVKRFLSLAIRCCRDDTEERPYMADIVRELETIRSMLPEGEDVLSSTSGSGLLAKSMSSSSTTTTGALYVSSHISGSGQADSGIPSGMVAPR</sequence>
<comment type="catalytic activity">
    <reaction evidence="19">
        <text>L-threonyl-[protein] + ATP = O-phospho-L-threonyl-[protein] + ADP + H(+)</text>
        <dbReference type="Rhea" id="RHEA:46608"/>
        <dbReference type="Rhea" id="RHEA-COMP:11060"/>
        <dbReference type="Rhea" id="RHEA-COMP:11605"/>
        <dbReference type="ChEBI" id="CHEBI:15378"/>
        <dbReference type="ChEBI" id="CHEBI:30013"/>
        <dbReference type="ChEBI" id="CHEBI:30616"/>
        <dbReference type="ChEBI" id="CHEBI:61977"/>
        <dbReference type="ChEBI" id="CHEBI:456216"/>
        <dbReference type="EC" id="2.7.11.1"/>
    </reaction>
</comment>
<evidence type="ECO:0000256" key="13">
    <source>
        <dbReference type="ARBA" id="ARBA00022777"/>
    </source>
</evidence>
<evidence type="ECO:0000256" key="1">
    <source>
        <dbReference type="ARBA" id="ARBA00004162"/>
    </source>
</evidence>
<keyword evidence="12 21" id="KW-0547">Nucleotide-binding</keyword>
<evidence type="ECO:0000256" key="21">
    <source>
        <dbReference type="PROSITE-ProRule" id="PRU10141"/>
    </source>
</evidence>
<dbReference type="InterPro" id="IPR013210">
    <property type="entry name" value="LRR_N_plant-typ"/>
</dbReference>
<dbReference type="Pfam" id="PF07714">
    <property type="entry name" value="PK_Tyr_Ser-Thr"/>
    <property type="match status" value="1"/>
</dbReference>
<comment type="catalytic activity">
    <reaction evidence="20">
        <text>L-seryl-[protein] + ATP = O-phospho-L-seryl-[protein] + ADP + H(+)</text>
        <dbReference type="Rhea" id="RHEA:17989"/>
        <dbReference type="Rhea" id="RHEA-COMP:9863"/>
        <dbReference type="Rhea" id="RHEA-COMP:11604"/>
        <dbReference type="ChEBI" id="CHEBI:15378"/>
        <dbReference type="ChEBI" id="CHEBI:29999"/>
        <dbReference type="ChEBI" id="CHEBI:30616"/>
        <dbReference type="ChEBI" id="CHEBI:83421"/>
        <dbReference type="ChEBI" id="CHEBI:456216"/>
        <dbReference type="EC" id="2.7.11.1"/>
    </reaction>
</comment>
<dbReference type="InterPro" id="IPR001245">
    <property type="entry name" value="Ser-Thr/Tyr_kinase_cat_dom"/>
</dbReference>
<evidence type="ECO:0000256" key="11">
    <source>
        <dbReference type="ARBA" id="ARBA00022737"/>
    </source>
</evidence>
<evidence type="ECO:0000256" key="5">
    <source>
        <dbReference type="ARBA" id="ARBA00022475"/>
    </source>
</evidence>
<evidence type="ECO:0000256" key="8">
    <source>
        <dbReference type="ARBA" id="ARBA00022679"/>
    </source>
</evidence>
<keyword evidence="7" id="KW-0433">Leucine-rich repeat</keyword>
<evidence type="ECO:0000256" key="3">
    <source>
        <dbReference type="ARBA" id="ARBA00008684"/>
    </source>
</evidence>
<dbReference type="FunFam" id="1.10.510.10:FF:000453">
    <property type="entry name" value="LRR receptor-like serine/threonine-protein kinase HSL2"/>
    <property type="match status" value="1"/>
</dbReference>
<dbReference type="InterPro" id="IPR000719">
    <property type="entry name" value="Prot_kinase_dom"/>
</dbReference>
<evidence type="ECO:0000313" key="23">
    <source>
        <dbReference type="EMBL" id="ONM36860.1"/>
    </source>
</evidence>
<dbReference type="PROSITE" id="PS00108">
    <property type="entry name" value="PROTEIN_KINASE_ST"/>
    <property type="match status" value="1"/>
</dbReference>
<proteinExistence type="inferred from homology"/>
<accession>A0A1D6N8D3</accession>
<evidence type="ECO:0000256" key="14">
    <source>
        <dbReference type="ARBA" id="ARBA00022840"/>
    </source>
</evidence>
<evidence type="ECO:0000256" key="16">
    <source>
        <dbReference type="ARBA" id="ARBA00023136"/>
    </source>
</evidence>
<dbReference type="InterPro" id="IPR011009">
    <property type="entry name" value="Kinase-like_dom_sf"/>
</dbReference>
<dbReference type="GO" id="GO:0005524">
    <property type="term" value="F:ATP binding"/>
    <property type="evidence" value="ECO:0007669"/>
    <property type="project" value="UniProtKB-UniRule"/>
</dbReference>
<keyword evidence="11" id="KW-0677">Repeat</keyword>
<feature type="binding site" evidence="21">
    <location>
        <position position="691"/>
    </location>
    <ligand>
        <name>ATP</name>
        <dbReference type="ChEBI" id="CHEBI:30616"/>
    </ligand>
</feature>
<keyword evidence="13 23" id="KW-0418">Kinase</keyword>
<dbReference type="Pfam" id="PF13855">
    <property type="entry name" value="LRR_8"/>
    <property type="match status" value="1"/>
</dbReference>
<dbReference type="InParanoid" id="A0A1D6N8D3"/>
<dbReference type="PROSITE" id="PS50011">
    <property type="entry name" value="PROTEIN_KINASE_DOM"/>
    <property type="match status" value="1"/>
</dbReference>
<evidence type="ECO:0000256" key="15">
    <source>
        <dbReference type="ARBA" id="ARBA00022989"/>
    </source>
</evidence>
<dbReference type="EC" id="2.7.11.1" evidence="4"/>
<keyword evidence="5" id="KW-1003">Cell membrane</keyword>
<dbReference type="SUPFAM" id="SSF56112">
    <property type="entry name" value="Protein kinase-like (PK-like)"/>
    <property type="match status" value="1"/>
</dbReference>
<keyword evidence="17" id="KW-0675">Receptor</keyword>
<keyword evidence="15" id="KW-1133">Transmembrane helix</keyword>
<dbReference type="SMART" id="SM00220">
    <property type="entry name" value="S_TKc"/>
    <property type="match status" value="1"/>
</dbReference>
<evidence type="ECO:0000256" key="18">
    <source>
        <dbReference type="ARBA" id="ARBA00023180"/>
    </source>
</evidence>
<dbReference type="FunFam" id="3.30.200.20:FF:000328">
    <property type="entry name" value="Leucine-rich repeat protein kinase family protein"/>
    <property type="match status" value="1"/>
</dbReference>
<dbReference type="PANTHER" id="PTHR45974">
    <property type="entry name" value="RECEPTOR-LIKE PROTEIN 55"/>
    <property type="match status" value="1"/>
</dbReference>
<keyword evidence="6" id="KW-0723">Serine/threonine-protein kinase</keyword>
<dbReference type="InterPro" id="IPR008271">
    <property type="entry name" value="Ser/Thr_kinase_AS"/>
</dbReference>
<dbReference type="InterPro" id="IPR001611">
    <property type="entry name" value="Leu-rich_rpt"/>
</dbReference>
<keyword evidence="9" id="KW-0812">Transmembrane</keyword>
<dbReference type="GO" id="GO:0005886">
    <property type="term" value="C:plasma membrane"/>
    <property type="evidence" value="ECO:0007669"/>
    <property type="project" value="UniProtKB-SubCell"/>
</dbReference>
<evidence type="ECO:0000259" key="22">
    <source>
        <dbReference type="PROSITE" id="PS50011"/>
    </source>
</evidence>
<dbReference type="InterPro" id="IPR017441">
    <property type="entry name" value="Protein_kinase_ATP_BS"/>
</dbReference>
<name>A0A1D6N8D3_MAIZE</name>
<keyword evidence="16" id="KW-0472">Membrane</keyword>
<dbReference type="SMR" id="A0A1D6N8D3"/>
<evidence type="ECO:0000256" key="6">
    <source>
        <dbReference type="ARBA" id="ARBA00022527"/>
    </source>
</evidence>
<keyword evidence="14 21" id="KW-0067">ATP-binding</keyword>
<dbReference type="ExpressionAtlas" id="A0A1D6N8D3">
    <property type="expression patterns" value="baseline and differential"/>
</dbReference>
<keyword evidence="18" id="KW-0325">Glycoprotein</keyword>
<dbReference type="PROSITE" id="PS00107">
    <property type="entry name" value="PROTEIN_KINASE_ATP"/>
    <property type="match status" value="1"/>
</dbReference>
<dbReference type="Gene3D" id="1.10.510.10">
    <property type="entry name" value="Transferase(Phosphotransferase) domain 1"/>
    <property type="match status" value="1"/>
</dbReference>
<evidence type="ECO:0000256" key="19">
    <source>
        <dbReference type="ARBA" id="ARBA00047899"/>
    </source>
</evidence>
<evidence type="ECO:0000256" key="9">
    <source>
        <dbReference type="ARBA" id="ARBA00022692"/>
    </source>
</evidence>